<sequence>MDLLGKDFMRNYETWVHHGEGNDSDLTRFGLEGYNASNDDPSMNSWGDNVFRYEFMVADAFPQFEPIQEDEEGEEHYHDPNPEANRFYQLLQSVRKPLWEVSGLVREVAATSATTSADSIPGSPTTARAVHRIPTDQDDPDYI</sequence>
<evidence type="ECO:0000313" key="2">
    <source>
        <dbReference type="EMBL" id="MED6180972.1"/>
    </source>
</evidence>
<accession>A0ABU6W6Z2</accession>
<evidence type="ECO:0000313" key="3">
    <source>
        <dbReference type="Proteomes" id="UP001341840"/>
    </source>
</evidence>
<feature type="region of interest" description="Disordered" evidence="1">
    <location>
        <begin position="111"/>
        <end position="143"/>
    </location>
</feature>
<keyword evidence="3" id="KW-1185">Reference proteome</keyword>
<gene>
    <name evidence="2" type="ORF">PIB30_014951</name>
</gene>
<reference evidence="2 3" key="1">
    <citation type="journal article" date="2023" name="Plants (Basel)">
        <title>Bridging the Gap: Combining Genomics and Transcriptomics Approaches to Understand Stylosanthes scabra, an Orphan Legume from the Brazilian Caatinga.</title>
        <authorList>
            <person name="Ferreira-Neto J.R.C."/>
            <person name="da Silva M.D."/>
            <person name="Binneck E."/>
            <person name="de Melo N.F."/>
            <person name="da Silva R.H."/>
            <person name="de Melo A.L.T.M."/>
            <person name="Pandolfi V."/>
            <person name="Bustamante F.O."/>
            <person name="Brasileiro-Vidal A.C."/>
            <person name="Benko-Iseppon A.M."/>
        </authorList>
    </citation>
    <scope>NUCLEOTIDE SEQUENCE [LARGE SCALE GENOMIC DNA]</scope>
    <source>
        <tissue evidence="2">Leaves</tissue>
    </source>
</reference>
<evidence type="ECO:0000256" key="1">
    <source>
        <dbReference type="SAM" id="MobiDB-lite"/>
    </source>
</evidence>
<protein>
    <submittedName>
        <fullName evidence="2">Uncharacterized protein</fullName>
    </submittedName>
</protein>
<organism evidence="2 3">
    <name type="scientific">Stylosanthes scabra</name>
    <dbReference type="NCBI Taxonomy" id="79078"/>
    <lineage>
        <taxon>Eukaryota</taxon>
        <taxon>Viridiplantae</taxon>
        <taxon>Streptophyta</taxon>
        <taxon>Embryophyta</taxon>
        <taxon>Tracheophyta</taxon>
        <taxon>Spermatophyta</taxon>
        <taxon>Magnoliopsida</taxon>
        <taxon>eudicotyledons</taxon>
        <taxon>Gunneridae</taxon>
        <taxon>Pentapetalae</taxon>
        <taxon>rosids</taxon>
        <taxon>fabids</taxon>
        <taxon>Fabales</taxon>
        <taxon>Fabaceae</taxon>
        <taxon>Papilionoideae</taxon>
        <taxon>50 kb inversion clade</taxon>
        <taxon>dalbergioids sensu lato</taxon>
        <taxon>Dalbergieae</taxon>
        <taxon>Pterocarpus clade</taxon>
        <taxon>Stylosanthes</taxon>
    </lineage>
</organism>
<dbReference type="Proteomes" id="UP001341840">
    <property type="component" value="Unassembled WGS sequence"/>
</dbReference>
<proteinExistence type="predicted"/>
<dbReference type="EMBL" id="JASCZI010181283">
    <property type="protein sequence ID" value="MED6180972.1"/>
    <property type="molecule type" value="Genomic_DNA"/>
</dbReference>
<name>A0ABU6W6Z2_9FABA</name>
<comment type="caution">
    <text evidence="2">The sequence shown here is derived from an EMBL/GenBank/DDBJ whole genome shotgun (WGS) entry which is preliminary data.</text>
</comment>